<dbReference type="RefSeq" id="WP_182545693.1">
    <property type="nucleotide sequence ID" value="NZ_JACGWZ010000005.1"/>
</dbReference>
<dbReference type="SUPFAM" id="SSF46689">
    <property type="entry name" value="Homeodomain-like"/>
    <property type="match status" value="1"/>
</dbReference>
<reference evidence="1 2" key="1">
    <citation type="submission" date="2020-07" db="EMBL/GenBank/DDBJ databases">
        <title>Sequencing the genomes of 1000 actinobacteria strains.</title>
        <authorList>
            <person name="Klenk H.-P."/>
        </authorList>
    </citation>
    <scope>NUCLEOTIDE SEQUENCE [LARGE SCALE GENOMIC DNA]</scope>
    <source>
        <strain evidence="1 2">DSM 45975</strain>
    </source>
</reference>
<dbReference type="EMBL" id="JACGWZ010000005">
    <property type="protein sequence ID" value="MBA8826503.1"/>
    <property type="molecule type" value="Genomic_DNA"/>
</dbReference>
<dbReference type="Proteomes" id="UP000569329">
    <property type="component" value="Unassembled WGS sequence"/>
</dbReference>
<accession>A0A839DZQ7</accession>
<proteinExistence type="predicted"/>
<dbReference type="AlphaFoldDB" id="A0A839DZQ7"/>
<comment type="caution">
    <text evidence="1">The sequence shown here is derived from an EMBL/GenBank/DDBJ whole genome shotgun (WGS) entry which is preliminary data.</text>
</comment>
<name>A0A839DZQ7_9PSEU</name>
<evidence type="ECO:0000313" key="1">
    <source>
        <dbReference type="EMBL" id="MBA8826503.1"/>
    </source>
</evidence>
<keyword evidence="2" id="KW-1185">Reference proteome</keyword>
<gene>
    <name evidence="1" type="ORF">FHX42_003879</name>
</gene>
<dbReference type="InterPro" id="IPR009057">
    <property type="entry name" value="Homeodomain-like_sf"/>
</dbReference>
<evidence type="ECO:0000313" key="2">
    <source>
        <dbReference type="Proteomes" id="UP000569329"/>
    </source>
</evidence>
<organism evidence="1 2">
    <name type="scientific">Halosaccharopolyspora lacisalsi</name>
    <dbReference type="NCBI Taxonomy" id="1000566"/>
    <lineage>
        <taxon>Bacteria</taxon>
        <taxon>Bacillati</taxon>
        <taxon>Actinomycetota</taxon>
        <taxon>Actinomycetes</taxon>
        <taxon>Pseudonocardiales</taxon>
        <taxon>Pseudonocardiaceae</taxon>
        <taxon>Halosaccharopolyspora</taxon>
    </lineage>
</organism>
<protein>
    <submittedName>
        <fullName evidence="1">Transposase</fullName>
    </submittedName>
</protein>
<sequence>MGTSGPNISLTDSERAGLVRWSRLPSTPQAVVLRCQMVLACSRGLSDSAVAREFGVTPQVVGKWRKRFREGRLAALKDRPRSGAPRSITDEQVRTVLEATRTEPPPNGNSWSKRDMAARAGISPSSVLRIWRRLGVAAADRNGTERAGEEEPWSALHVAPPETILVLAVDGSTSPEEDACSAVPARSQGYDAVLRKQLATALSRRVASDAAGELLGFLRSLEHRMFGELEVHLICHGHGTRKMEAIRRWQEDHASLHLHFTPSKEFWLSLVERYFAPLCLASGETPLSVLARTLRRRIDGGWGRQPVTWFHP</sequence>
<dbReference type="Pfam" id="PF13565">
    <property type="entry name" value="HTH_32"/>
    <property type="match status" value="1"/>
</dbReference>